<organism evidence="1 2">
    <name type="scientific">Colletotrichum destructivum</name>
    <dbReference type="NCBI Taxonomy" id="34406"/>
    <lineage>
        <taxon>Eukaryota</taxon>
        <taxon>Fungi</taxon>
        <taxon>Dikarya</taxon>
        <taxon>Ascomycota</taxon>
        <taxon>Pezizomycotina</taxon>
        <taxon>Sordariomycetes</taxon>
        <taxon>Hypocreomycetidae</taxon>
        <taxon>Glomerellales</taxon>
        <taxon>Glomerellaceae</taxon>
        <taxon>Colletotrichum</taxon>
        <taxon>Colletotrichum destructivum species complex</taxon>
    </lineage>
</organism>
<dbReference type="EMBL" id="CP137306">
    <property type="protein sequence ID" value="WQF77955.1"/>
    <property type="molecule type" value="Genomic_DNA"/>
</dbReference>
<dbReference type="AlphaFoldDB" id="A0AAX4I4N8"/>
<evidence type="ECO:0000313" key="2">
    <source>
        <dbReference type="Proteomes" id="UP001322277"/>
    </source>
</evidence>
<protein>
    <submittedName>
        <fullName evidence="1">Uncharacterized protein</fullName>
    </submittedName>
</protein>
<keyword evidence="2" id="KW-1185">Reference proteome</keyword>
<accession>A0AAX4I4N8</accession>
<evidence type="ECO:0000313" key="1">
    <source>
        <dbReference type="EMBL" id="WQF77955.1"/>
    </source>
</evidence>
<gene>
    <name evidence="1" type="ORF">CDEST_02969</name>
</gene>
<proteinExistence type="predicted"/>
<dbReference type="GeneID" id="87939472"/>
<sequence>MSLHLPSYTESRWAVVHATLASLRERFPVPGRHSVVAPPETLPLLVQSRNRRHAYAVGSQVSRPRLWVERGVRLHTTRVPRRSSL</sequence>
<dbReference type="Proteomes" id="UP001322277">
    <property type="component" value="Chromosome 2"/>
</dbReference>
<dbReference type="KEGG" id="cdet:87939472"/>
<dbReference type="RefSeq" id="XP_062775179.1">
    <property type="nucleotide sequence ID" value="XM_062919128.1"/>
</dbReference>
<name>A0AAX4I4N8_9PEZI</name>
<reference evidence="2" key="1">
    <citation type="journal article" date="2023" name="bioRxiv">
        <title>Complete genome of the Medicago anthracnose fungus, Colletotrichum destructivum, reveals a mini-chromosome-like region within a core chromosome.</title>
        <authorList>
            <person name="Lapalu N."/>
            <person name="Simon A."/>
            <person name="Lu A."/>
            <person name="Plaumann P.-L."/>
            <person name="Amselem J."/>
            <person name="Pigne S."/>
            <person name="Auger A."/>
            <person name="Koch C."/>
            <person name="Dallery J.-F."/>
            <person name="O'Connell R.J."/>
        </authorList>
    </citation>
    <scope>NUCLEOTIDE SEQUENCE [LARGE SCALE GENOMIC DNA]</scope>
    <source>
        <strain evidence="2">CBS 520.97</strain>
    </source>
</reference>